<accession>A0A2T0WW58</accession>
<dbReference type="OrthoDB" id="9789605at2"/>
<evidence type="ECO:0000256" key="1">
    <source>
        <dbReference type="ARBA" id="ARBA00022679"/>
    </source>
</evidence>
<keyword evidence="5" id="KW-1185">Reference proteome</keyword>
<gene>
    <name evidence="4" type="ORF">CLW00_101594</name>
</gene>
<dbReference type="PANTHER" id="PTHR43800">
    <property type="entry name" value="PEPTIDYL-LYSINE N-ACETYLTRANSFERASE YJAB"/>
    <property type="match status" value="1"/>
</dbReference>
<reference evidence="4 5" key="1">
    <citation type="submission" date="2018-03" db="EMBL/GenBank/DDBJ databases">
        <title>Genomic Encyclopedia of Archaeal and Bacterial Type Strains, Phase II (KMG-II): from individual species to whole genera.</title>
        <authorList>
            <person name="Goeker M."/>
        </authorList>
    </citation>
    <scope>NUCLEOTIDE SEQUENCE [LARGE SCALE GENOMIC DNA]</scope>
    <source>
        <strain evidence="4 5">DSM 27929</strain>
    </source>
</reference>
<protein>
    <submittedName>
        <fullName evidence="4">Putative acetyltransferase</fullName>
    </submittedName>
</protein>
<dbReference type="AlphaFoldDB" id="A0A2T0WW58"/>
<dbReference type="RefSeq" id="WP_106132119.1">
    <property type="nucleotide sequence ID" value="NZ_PVTR01000001.1"/>
</dbReference>
<dbReference type="Pfam" id="PF13508">
    <property type="entry name" value="Acetyltransf_7"/>
    <property type="match status" value="1"/>
</dbReference>
<evidence type="ECO:0000256" key="2">
    <source>
        <dbReference type="ARBA" id="ARBA00023315"/>
    </source>
</evidence>
<dbReference type="SUPFAM" id="SSF55729">
    <property type="entry name" value="Acyl-CoA N-acyltransferases (Nat)"/>
    <property type="match status" value="1"/>
</dbReference>
<sequence length="148" mass="16929">MIKQSNKPEEYPALLDIWEASVRATHDFLTEEKILEIKQIIIEGKAFSHVSLFSFFDMEGNRLGFLGLSTDKIEMLFIHPDHRGKGVGQALTRFAIFEKNIKHVDVNEQNQQAVGFYKKMGFEVVKRNPLDAQGNPFPILHMSIVVLN</sequence>
<name>A0A2T0WW58_9BACT</name>
<dbReference type="PROSITE" id="PS51186">
    <property type="entry name" value="GNAT"/>
    <property type="match status" value="1"/>
</dbReference>
<dbReference type="PANTHER" id="PTHR43800:SF1">
    <property type="entry name" value="PEPTIDYL-LYSINE N-ACETYLTRANSFERASE YJAB"/>
    <property type="match status" value="1"/>
</dbReference>
<evidence type="ECO:0000313" key="5">
    <source>
        <dbReference type="Proteomes" id="UP000238157"/>
    </source>
</evidence>
<dbReference type="InterPro" id="IPR000182">
    <property type="entry name" value="GNAT_dom"/>
</dbReference>
<keyword evidence="2" id="KW-0012">Acyltransferase</keyword>
<dbReference type="GO" id="GO:0016747">
    <property type="term" value="F:acyltransferase activity, transferring groups other than amino-acyl groups"/>
    <property type="evidence" value="ECO:0007669"/>
    <property type="project" value="InterPro"/>
</dbReference>
<dbReference type="Proteomes" id="UP000238157">
    <property type="component" value="Unassembled WGS sequence"/>
</dbReference>
<dbReference type="InterPro" id="IPR016181">
    <property type="entry name" value="Acyl_CoA_acyltransferase"/>
</dbReference>
<dbReference type="CDD" id="cd04301">
    <property type="entry name" value="NAT_SF"/>
    <property type="match status" value="1"/>
</dbReference>
<proteinExistence type="predicted"/>
<organism evidence="4 5">
    <name type="scientific">Mongoliibacter ruber</name>
    <dbReference type="NCBI Taxonomy" id="1750599"/>
    <lineage>
        <taxon>Bacteria</taxon>
        <taxon>Pseudomonadati</taxon>
        <taxon>Bacteroidota</taxon>
        <taxon>Cytophagia</taxon>
        <taxon>Cytophagales</taxon>
        <taxon>Cyclobacteriaceae</taxon>
        <taxon>Mongoliibacter</taxon>
    </lineage>
</organism>
<dbReference type="EMBL" id="PVTR01000001">
    <property type="protein sequence ID" value="PRY90919.1"/>
    <property type="molecule type" value="Genomic_DNA"/>
</dbReference>
<feature type="domain" description="N-acetyltransferase" evidence="3">
    <location>
        <begin position="1"/>
        <end position="140"/>
    </location>
</feature>
<evidence type="ECO:0000313" key="4">
    <source>
        <dbReference type="EMBL" id="PRY90919.1"/>
    </source>
</evidence>
<dbReference type="Gene3D" id="3.40.630.30">
    <property type="match status" value="1"/>
</dbReference>
<evidence type="ECO:0000259" key="3">
    <source>
        <dbReference type="PROSITE" id="PS51186"/>
    </source>
</evidence>
<comment type="caution">
    <text evidence="4">The sequence shown here is derived from an EMBL/GenBank/DDBJ whole genome shotgun (WGS) entry which is preliminary data.</text>
</comment>
<keyword evidence="1 4" id="KW-0808">Transferase</keyword>